<keyword evidence="1 3" id="KW-0413">Isomerase</keyword>
<dbReference type="InterPro" id="IPR013022">
    <property type="entry name" value="Xyl_isomerase-like_TIM-brl"/>
</dbReference>
<evidence type="ECO:0000256" key="3">
    <source>
        <dbReference type="PIRNR" id="PIRNR006241"/>
    </source>
</evidence>
<dbReference type="Proteomes" id="UP001596039">
    <property type="component" value="Unassembled WGS sequence"/>
</dbReference>
<dbReference type="InterPro" id="IPR050417">
    <property type="entry name" value="Sugar_Epim/Isomerase"/>
</dbReference>
<dbReference type="PANTHER" id="PTHR43489">
    <property type="entry name" value="ISOMERASE"/>
    <property type="match status" value="1"/>
</dbReference>
<keyword evidence="2" id="KW-0119">Carbohydrate metabolism</keyword>
<gene>
    <name evidence="5" type="ORF">ACFPJ4_01245</name>
</gene>
<feature type="domain" description="Xylose isomerase-like TIM barrel" evidence="4">
    <location>
        <begin position="24"/>
        <end position="251"/>
    </location>
</feature>
<dbReference type="EMBL" id="JBHSMG010000001">
    <property type="protein sequence ID" value="MFC5500858.1"/>
    <property type="molecule type" value="Genomic_DNA"/>
</dbReference>
<evidence type="ECO:0000256" key="2">
    <source>
        <dbReference type="ARBA" id="ARBA00023277"/>
    </source>
</evidence>
<proteinExistence type="inferred from homology"/>
<evidence type="ECO:0000259" key="4">
    <source>
        <dbReference type="Pfam" id="PF01261"/>
    </source>
</evidence>
<dbReference type="SUPFAM" id="SSF51658">
    <property type="entry name" value="Xylose isomerase-like"/>
    <property type="match status" value="1"/>
</dbReference>
<dbReference type="PIRSF" id="PIRSF006241">
    <property type="entry name" value="HyI"/>
    <property type="match status" value="1"/>
</dbReference>
<keyword evidence="6" id="KW-1185">Reference proteome</keyword>
<protein>
    <submittedName>
        <fullName evidence="5">TIM barrel protein</fullName>
    </submittedName>
</protein>
<dbReference type="Gene3D" id="3.20.20.150">
    <property type="entry name" value="Divalent-metal-dependent TIM barrel enzymes"/>
    <property type="match status" value="1"/>
</dbReference>
<dbReference type="PANTHER" id="PTHR43489:SF6">
    <property type="entry name" value="HYDROXYPYRUVATE ISOMERASE-RELATED"/>
    <property type="match status" value="1"/>
</dbReference>
<evidence type="ECO:0000313" key="6">
    <source>
        <dbReference type="Proteomes" id="UP001596039"/>
    </source>
</evidence>
<organism evidence="5 6">
    <name type="scientific">Lysinimonas soli</name>
    <dbReference type="NCBI Taxonomy" id="1074233"/>
    <lineage>
        <taxon>Bacteria</taxon>
        <taxon>Bacillati</taxon>
        <taxon>Actinomycetota</taxon>
        <taxon>Actinomycetes</taxon>
        <taxon>Micrococcales</taxon>
        <taxon>Microbacteriaceae</taxon>
        <taxon>Lysinimonas</taxon>
    </lineage>
</organism>
<comment type="caution">
    <text evidence="5">The sequence shown here is derived from an EMBL/GenBank/DDBJ whole genome shotgun (WGS) entry which is preliminary data.</text>
</comment>
<evidence type="ECO:0000313" key="5">
    <source>
        <dbReference type="EMBL" id="MFC5500858.1"/>
    </source>
</evidence>
<dbReference type="InterPro" id="IPR036237">
    <property type="entry name" value="Xyl_isomerase-like_sf"/>
</dbReference>
<dbReference type="InterPro" id="IPR026040">
    <property type="entry name" value="HyI-like"/>
</dbReference>
<accession>A0ABW0NNQ7</accession>
<dbReference type="RefSeq" id="WP_386738468.1">
    <property type="nucleotide sequence ID" value="NZ_JBHSMG010000001.1"/>
</dbReference>
<sequence>MSERFSLSISALLPGVPPLERAGRAVDLGYRTLETWWPWPQPVPGPVAMGEFVSSFVEAGARLHLLNLWEGDASHGGRGLAGLPDAGEVFWANAAAAVELGSALGARYLNVLAGNVGPRGRAAGLEVLESRLVALAALAQPAALGLVVEQLNATDHPDYLLTEPDEVLAVVRRVRPQVSVDIGMLADVYHLAHSGVDPAGFIAANEADIGHVQLADYPGRGRPGTGMLDMAGILDSVKVGGYRGFLGLEFLPATDDPLQLESPDRLWLQLTAPLMKDVPRE</sequence>
<dbReference type="Pfam" id="PF01261">
    <property type="entry name" value="AP_endonuc_2"/>
    <property type="match status" value="1"/>
</dbReference>
<name>A0ABW0NNQ7_9MICO</name>
<evidence type="ECO:0000256" key="1">
    <source>
        <dbReference type="ARBA" id="ARBA00023235"/>
    </source>
</evidence>
<reference evidence="6" key="1">
    <citation type="journal article" date="2019" name="Int. J. Syst. Evol. Microbiol.">
        <title>The Global Catalogue of Microorganisms (GCM) 10K type strain sequencing project: providing services to taxonomists for standard genome sequencing and annotation.</title>
        <authorList>
            <consortium name="The Broad Institute Genomics Platform"/>
            <consortium name="The Broad Institute Genome Sequencing Center for Infectious Disease"/>
            <person name="Wu L."/>
            <person name="Ma J."/>
        </authorList>
    </citation>
    <scope>NUCLEOTIDE SEQUENCE [LARGE SCALE GENOMIC DNA]</scope>
    <source>
        <strain evidence="6">CGMCC 4.6997</strain>
    </source>
</reference>
<comment type="similarity">
    <text evidence="3">Belongs to the hyi family.</text>
</comment>